<keyword evidence="3" id="KW-1185">Reference proteome</keyword>
<gene>
    <name evidence="2" type="ORF">LQV63_06515</name>
</gene>
<protein>
    <submittedName>
        <fullName evidence="2">Uncharacterized protein</fullName>
    </submittedName>
</protein>
<comment type="caution">
    <text evidence="2">The sequence shown here is derived from an EMBL/GenBank/DDBJ whole genome shotgun (WGS) entry which is preliminary data.</text>
</comment>
<name>A0ABS8YF36_9BACL</name>
<dbReference type="EMBL" id="JAJNBZ010000003">
    <property type="protein sequence ID" value="MCE5168960.1"/>
    <property type="molecule type" value="Genomic_DNA"/>
</dbReference>
<sequence length="116" mass="12996">MAFQKPLPEWKKQGIRPPESKITEGYNVMDKPPAAWMNWHMNTTYEALEELQNNAVSKEDITQVIADKTSIVVTSSPPPVPERKKGTFYWCISDLAPLPPADGTIKVSPTMGIKLK</sequence>
<dbReference type="RefSeq" id="WP_233696089.1">
    <property type="nucleotide sequence ID" value="NZ_JAJNBZ010000003.1"/>
</dbReference>
<reference evidence="2 3" key="1">
    <citation type="submission" date="2021-11" db="EMBL/GenBank/DDBJ databases">
        <title>Draft genome sequence of Paenibacillus profundus YoMME, a new Gram-positive bacteria with exoelectrogenic properties.</title>
        <authorList>
            <person name="Hubenova Y."/>
            <person name="Hubenova E."/>
            <person name="Manasiev Y."/>
            <person name="Peykov S."/>
            <person name="Mitov M."/>
        </authorList>
    </citation>
    <scope>NUCLEOTIDE SEQUENCE [LARGE SCALE GENOMIC DNA]</scope>
    <source>
        <strain evidence="2 3">YoMME</strain>
    </source>
</reference>
<dbReference type="Proteomes" id="UP001199916">
    <property type="component" value="Unassembled WGS sequence"/>
</dbReference>
<evidence type="ECO:0000256" key="1">
    <source>
        <dbReference type="SAM" id="MobiDB-lite"/>
    </source>
</evidence>
<accession>A0ABS8YF36</accession>
<feature type="region of interest" description="Disordered" evidence="1">
    <location>
        <begin position="1"/>
        <end position="26"/>
    </location>
</feature>
<feature type="compositionally biased region" description="Basic and acidic residues" evidence="1">
    <location>
        <begin position="8"/>
        <end position="22"/>
    </location>
</feature>
<evidence type="ECO:0000313" key="3">
    <source>
        <dbReference type="Proteomes" id="UP001199916"/>
    </source>
</evidence>
<organism evidence="2 3">
    <name type="scientific">Paenibacillus profundus</name>
    <dbReference type="NCBI Taxonomy" id="1173085"/>
    <lineage>
        <taxon>Bacteria</taxon>
        <taxon>Bacillati</taxon>
        <taxon>Bacillota</taxon>
        <taxon>Bacilli</taxon>
        <taxon>Bacillales</taxon>
        <taxon>Paenibacillaceae</taxon>
        <taxon>Paenibacillus</taxon>
    </lineage>
</organism>
<evidence type="ECO:0000313" key="2">
    <source>
        <dbReference type="EMBL" id="MCE5168960.1"/>
    </source>
</evidence>
<proteinExistence type="predicted"/>